<gene>
    <name evidence="3" type="ORF">FA15DRAFT_690761</name>
</gene>
<feature type="domain" description="Metaxin glutathione S-transferase" evidence="2">
    <location>
        <begin position="274"/>
        <end position="335"/>
    </location>
</feature>
<dbReference type="AlphaFoldDB" id="A0A5C3LBT3"/>
<accession>A0A5C3LBT3</accession>
<evidence type="ECO:0000313" key="4">
    <source>
        <dbReference type="Proteomes" id="UP000307440"/>
    </source>
</evidence>
<dbReference type="OrthoDB" id="198787at2759"/>
<feature type="compositionally biased region" description="Low complexity" evidence="1">
    <location>
        <begin position="47"/>
        <end position="56"/>
    </location>
</feature>
<organism evidence="3 4">
    <name type="scientific">Coprinopsis marcescibilis</name>
    <name type="common">Agaric fungus</name>
    <name type="synonym">Psathyrella marcescibilis</name>
    <dbReference type="NCBI Taxonomy" id="230819"/>
    <lineage>
        <taxon>Eukaryota</taxon>
        <taxon>Fungi</taxon>
        <taxon>Dikarya</taxon>
        <taxon>Basidiomycota</taxon>
        <taxon>Agaricomycotina</taxon>
        <taxon>Agaricomycetes</taxon>
        <taxon>Agaricomycetidae</taxon>
        <taxon>Agaricales</taxon>
        <taxon>Agaricineae</taxon>
        <taxon>Psathyrellaceae</taxon>
        <taxon>Coprinopsis</taxon>
    </lineage>
</organism>
<dbReference type="Proteomes" id="UP000307440">
    <property type="component" value="Unassembled WGS sequence"/>
</dbReference>
<dbReference type="InterPro" id="IPR033468">
    <property type="entry name" value="Metaxin_GST"/>
</dbReference>
<keyword evidence="4" id="KW-1185">Reference proteome</keyword>
<evidence type="ECO:0000313" key="3">
    <source>
        <dbReference type="EMBL" id="TFK30115.1"/>
    </source>
</evidence>
<sequence length="345" mass="37079">MLTAPKPIAAFFSLFPLKSHPPIDAPGAKPESSPTRPTLWISPPPASSSLSASTSPVTPTSDTSFSSLLSADVECLKWQAYIALRGLTSVKVRWDIRAEGALDARLPNLHLLKPDGDKLNADLNPAPAASDKDKNPTENAINSKLYLYNAHIIPSWVDLTLGVDSASDTLEGYVDVAARDESRAWVSLLEGIVHAALILHTQKQPSVLSNIFNFSATTTAALAGGNPSSVPTPGQPHPLQTIMSPPPAPLTGYTSIFPAFGTRVNPAAVLSQYRDAIASLAERLGTDKWFLGSSEPTPLDALAFAYLHCILGSTNDTLRVEVTKRVNLVAWEWRVRDSVRTAFIR</sequence>
<dbReference type="Pfam" id="PF17171">
    <property type="entry name" value="GST_C_6"/>
    <property type="match status" value="1"/>
</dbReference>
<dbReference type="STRING" id="230819.A0A5C3LBT3"/>
<dbReference type="EMBL" id="ML210147">
    <property type="protein sequence ID" value="TFK30115.1"/>
    <property type="molecule type" value="Genomic_DNA"/>
</dbReference>
<proteinExistence type="predicted"/>
<feature type="region of interest" description="Disordered" evidence="1">
    <location>
        <begin position="23"/>
        <end position="56"/>
    </location>
</feature>
<evidence type="ECO:0000256" key="1">
    <source>
        <dbReference type="SAM" id="MobiDB-lite"/>
    </source>
</evidence>
<reference evidence="3 4" key="1">
    <citation type="journal article" date="2019" name="Nat. Ecol. Evol.">
        <title>Megaphylogeny resolves global patterns of mushroom evolution.</title>
        <authorList>
            <person name="Varga T."/>
            <person name="Krizsan K."/>
            <person name="Foldi C."/>
            <person name="Dima B."/>
            <person name="Sanchez-Garcia M."/>
            <person name="Sanchez-Ramirez S."/>
            <person name="Szollosi G.J."/>
            <person name="Szarkandi J.G."/>
            <person name="Papp V."/>
            <person name="Albert L."/>
            <person name="Andreopoulos W."/>
            <person name="Angelini C."/>
            <person name="Antonin V."/>
            <person name="Barry K.W."/>
            <person name="Bougher N.L."/>
            <person name="Buchanan P."/>
            <person name="Buyck B."/>
            <person name="Bense V."/>
            <person name="Catcheside P."/>
            <person name="Chovatia M."/>
            <person name="Cooper J."/>
            <person name="Damon W."/>
            <person name="Desjardin D."/>
            <person name="Finy P."/>
            <person name="Geml J."/>
            <person name="Haridas S."/>
            <person name="Hughes K."/>
            <person name="Justo A."/>
            <person name="Karasinski D."/>
            <person name="Kautmanova I."/>
            <person name="Kiss B."/>
            <person name="Kocsube S."/>
            <person name="Kotiranta H."/>
            <person name="LaButti K.M."/>
            <person name="Lechner B.E."/>
            <person name="Liimatainen K."/>
            <person name="Lipzen A."/>
            <person name="Lukacs Z."/>
            <person name="Mihaltcheva S."/>
            <person name="Morgado L.N."/>
            <person name="Niskanen T."/>
            <person name="Noordeloos M.E."/>
            <person name="Ohm R.A."/>
            <person name="Ortiz-Santana B."/>
            <person name="Ovrebo C."/>
            <person name="Racz N."/>
            <person name="Riley R."/>
            <person name="Savchenko A."/>
            <person name="Shiryaev A."/>
            <person name="Soop K."/>
            <person name="Spirin V."/>
            <person name="Szebenyi C."/>
            <person name="Tomsovsky M."/>
            <person name="Tulloss R.E."/>
            <person name="Uehling J."/>
            <person name="Grigoriev I.V."/>
            <person name="Vagvolgyi C."/>
            <person name="Papp T."/>
            <person name="Martin F.M."/>
            <person name="Miettinen O."/>
            <person name="Hibbett D.S."/>
            <person name="Nagy L.G."/>
        </authorList>
    </citation>
    <scope>NUCLEOTIDE SEQUENCE [LARGE SCALE GENOMIC DNA]</scope>
    <source>
        <strain evidence="3 4">CBS 121175</strain>
    </source>
</reference>
<protein>
    <recommendedName>
        <fullName evidence="2">Metaxin glutathione S-transferase domain-containing protein</fullName>
    </recommendedName>
</protein>
<evidence type="ECO:0000259" key="2">
    <source>
        <dbReference type="Pfam" id="PF17171"/>
    </source>
</evidence>
<name>A0A5C3LBT3_COPMA</name>